<accession>A0AAD8LMT5</accession>
<evidence type="ECO:0000313" key="2">
    <source>
        <dbReference type="Proteomes" id="UP001229421"/>
    </source>
</evidence>
<organism evidence="1 2">
    <name type="scientific">Tagetes erecta</name>
    <name type="common">African marigold</name>
    <dbReference type="NCBI Taxonomy" id="13708"/>
    <lineage>
        <taxon>Eukaryota</taxon>
        <taxon>Viridiplantae</taxon>
        <taxon>Streptophyta</taxon>
        <taxon>Embryophyta</taxon>
        <taxon>Tracheophyta</taxon>
        <taxon>Spermatophyta</taxon>
        <taxon>Magnoliopsida</taxon>
        <taxon>eudicotyledons</taxon>
        <taxon>Gunneridae</taxon>
        <taxon>Pentapetalae</taxon>
        <taxon>asterids</taxon>
        <taxon>campanulids</taxon>
        <taxon>Asterales</taxon>
        <taxon>Asteraceae</taxon>
        <taxon>Asteroideae</taxon>
        <taxon>Heliantheae alliance</taxon>
        <taxon>Tageteae</taxon>
        <taxon>Tagetes</taxon>
    </lineage>
</organism>
<comment type="caution">
    <text evidence="1">The sequence shown here is derived from an EMBL/GenBank/DDBJ whole genome shotgun (WGS) entry which is preliminary data.</text>
</comment>
<name>A0AAD8LMT5_TARER</name>
<sequence length="92" mass="10373">MQFNQASLDEERFLKQKAKIHWLAVGDANNAFFHNSLKCKNHGSRIELVKDTNGLIHEGGDVPLAFVSHFEKFLGSEDSVSLPISPDLSRHR</sequence>
<reference evidence="1" key="1">
    <citation type="journal article" date="2023" name="bioRxiv">
        <title>Improved chromosome-level genome assembly for marigold (Tagetes erecta).</title>
        <authorList>
            <person name="Jiang F."/>
            <person name="Yuan L."/>
            <person name="Wang S."/>
            <person name="Wang H."/>
            <person name="Xu D."/>
            <person name="Wang A."/>
            <person name="Fan W."/>
        </authorList>
    </citation>
    <scope>NUCLEOTIDE SEQUENCE</scope>
    <source>
        <strain evidence="1">WSJ</strain>
        <tissue evidence="1">Leaf</tissue>
    </source>
</reference>
<gene>
    <name evidence="1" type="ORF">QVD17_06955</name>
</gene>
<dbReference type="Proteomes" id="UP001229421">
    <property type="component" value="Unassembled WGS sequence"/>
</dbReference>
<dbReference type="AlphaFoldDB" id="A0AAD8LMT5"/>
<proteinExistence type="predicted"/>
<keyword evidence="2" id="KW-1185">Reference proteome</keyword>
<evidence type="ECO:0000313" key="1">
    <source>
        <dbReference type="EMBL" id="KAK1441117.1"/>
    </source>
</evidence>
<dbReference type="EMBL" id="JAUHHV010000001">
    <property type="protein sequence ID" value="KAK1441117.1"/>
    <property type="molecule type" value="Genomic_DNA"/>
</dbReference>
<protein>
    <submittedName>
        <fullName evidence="1">Uncharacterized protein</fullName>
    </submittedName>
</protein>